<sequence>MSQGAVVLRPPTNYSQAQTHHDGAHGAGQWYAGGAGQAAHPHAAAGLHVQGMALQSKRFRCVQNLTESGSTTGYLPTDLQKLQRFFPYVDVKELQVILSEHKEDCGKAFEHISRSNAESKGKQCASASAPTDKGVAPKAANPKKRRIDEQSQDVQMDSPSCYDQPSQVHTQASEQPAQQMPMPRAETVAPAHVQLAPQEQQPAQLSLEDSLIQIAVPAIMSSPEHVATILQQLLSKHKEEVLKAHRKECDAENSILKKGILIQNRMLEDLKAENRQIDDLMVEVGKQYQENKMLKEQTHRLVCALRDAQEKTQYPQSMSNTHGGNNNRFGGGGPTSAN</sequence>
<keyword evidence="3" id="KW-1185">Reference proteome</keyword>
<proteinExistence type="predicted"/>
<evidence type="ECO:0000256" key="1">
    <source>
        <dbReference type="SAM" id="MobiDB-lite"/>
    </source>
</evidence>
<organism evidence="2 3">
    <name type="scientific">Halteria grandinella</name>
    <dbReference type="NCBI Taxonomy" id="5974"/>
    <lineage>
        <taxon>Eukaryota</taxon>
        <taxon>Sar</taxon>
        <taxon>Alveolata</taxon>
        <taxon>Ciliophora</taxon>
        <taxon>Intramacronucleata</taxon>
        <taxon>Spirotrichea</taxon>
        <taxon>Stichotrichia</taxon>
        <taxon>Sporadotrichida</taxon>
        <taxon>Halteriidae</taxon>
        <taxon>Halteria</taxon>
    </lineage>
</organism>
<evidence type="ECO:0000313" key="2">
    <source>
        <dbReference type="EMBL" id="TNV73188.1"/>
    </source>
</evidence>
<evidence type="ECO:0000313" key="3">
    <source>
        <dbReference type="Proteomes" id="UP000785679"/>
    </source>
</evidence>
<evidence type="ECO:0008006" key="4">
    <source>
        <dbReference type="Google" id="ProtNLM"/>
    </source>
</evidence>
<accession>A0A8J8SWT2</accession>
<gene>
    <name evidence="2" type="ORF">FGO68_gene3323</name>
</gene>
<feature type="compositionally biased region" description="Polar residues" evidence="1">
    <location>
        <begin position="152"/>
        <end position="178"/>
    </location>
</feature>
<feature type="compositionally biased region" description="Gly residues" evidence="1">
    <location>
        <begin position="329"/>
        <end position="338"/>
    </location>
</feature>
<feature type="compositionally biased region" description="Polar residues" evidence="1">
    <location>
        <begin position="311"/>
        <end position="322"/>
    </location>
</feature>
<dbReference type="Proteomes" id="UP000785679">
    <property type="component" value="Unassembled WGS sequence"/>
</dbReference>
<comment type="caution">
    <text evidence="2">The sequence shown here is derived from an EMBL/GenBank/DDBJ whole genome shotgun (WGS) entry which is preliminary data.</text>
</comment>
<dbReference type="AlphaFoldDB" id="A0A8J8SWT2"/>
<reference evidence="2" key="1">
    <citation type="submission" date="2019-06" db="EMBL/GenBank/DDBJ databases">
        <authorList>
            <person name="Zheng W."/>
        </authorList>
    </citation>
    <scope>NUCLEOTIDE SEQUENCE</scope>
    <source>
        <strain evidence="2">QDHG01</strain>
    </source>
</reference>
<feature type="region of interest" description="Disordered" evidence="1">
    <location>
        <begin position="1"/>
        <end position="34"/>
    </location>
</feature>
<name>A0A8J8SWT2_HALGN</name>
<protein>
    <recommendedName>
        <fullName evidence="4">CUE domain-containing protein</fullName>
    </recommendedName>
</protein>
<feature type="region of interest" description="Disordered" evidence="1">
    <location>
        <begin position="311"/>
        <end position="338"/>
    </location>
</feature>
<feature type="region of interest" description="Disordered" evidence="1">
    <location>
        <begin position="116"/>
        <end position="185"/>
    </location>
</feature>
<dbReference type="EMBL" id="RRYP01019581">
    <property type="protein sequence ID" value="TNV73188.1"/>
    <property type="molecule type" value="Genomic_DNA"/>
</dbReference>